<dbReference type="RefSeq" id="WP_074708490.1">
    <property type="nucleotide sequence ID" value="NZ_FNRP01000037.1"/>
</dbReference>
<keyword evidence="2" id="KW-1003">Cell membrane</keyword>
<evidence type="ECO:0000256" key="1">
    <source>
        <dbReference type="ARBA" id="ARBA00004651"/>
    </source>
</evidence>
<feature type="transmembrane region" description="Helical" evidence="6">
    <location>
        <begin position="342"/>
        <end position="364"/>
    </location>
</feature>
<evidence type="ECO:0000256" key="6">
    <source>
        <dbReference type="SAM" id="Phobius"/>
    </source>
</evidence>
<dbReference type="GO" id="GO:0005886">
    <property type="term" value="C:plasma membrane"/>
    <property type="evidence" value="ECO:0007669"/>
    <property type="project" value="UniProtKB-SubCell"/>
</dbReference>
<dbReference type="PANTHER" id="PTHR30250:SF26">
    <property type="entry name" value="PSMA PROTEIN"/>
    <property type="match status" value="1"/>
</dbReference>
<feature type="transmembrane region" description="Helical" evidence="6">
    <location>
        <begin position="185"/>
        <end position="206"/>
    </location>
</feature>
<feature type="transmembrane region" description="Helical" evidence="6">
    <location>
        <begin position="471"/>
        <end position="491"/>
    </location>
</feature>
<feature type="transmembrane region" description="Helical" evidence="6">
    <location>
        <begin position="92"/>
        <end position="113"/>
    </location>
</feature>
<accession>A0A1H4GZ51</accession>
<feature type="transmembrane region" description="Helical" evidence="6">
    <location>
        <begin position="12"/>
        <end position="33"/>
    </location>
</feature>
<dbReference type="AlphaFoldDB" id="A0A1H4GZ51"/>
<dbReference type="Proteomes" id="UP000183040">
    <property type="component" value="Unassembled WGS sequence"/>
</dbReference>
<evidence type="ECO:0000256" key="4">
    <source>
        <dbReference type="ARBA" id="ARBA00022989"/>
    </source>
</evidence>
<evidence type="ECO:0000256" key="5">
    <source>
        <dbReference type="ARBA" id="ARBA00023136"/>
    </source>
</evidence>
<sequence length="511" mass="57929">MSGNDRIAKNTIFLYFRMLCTIVVSLYTSRIILQTLGVNDYGIYQTVGGVAGLLSYIINGSLASGSSRFITFEMGRRDKGKLSDTFSSLLTVHLLFGVVVALLAETIGLWFLYNKLVIPPERFSAAVFTYHLSILMSIVGITQVPYTAVIIGHEKMNIYAYTSIIEAILKLLLVYILMVSDWDKLMLYASLLFVVQCGITFFYRYYCIRHYEESHYHFSFDKSIIKKVLGFSSWNLVENTSISLNAQGTTILLNMFFNSGIVTGRSVANIVSMTANSFVNNFRTAANPQIVKRFSANDFDGSKHLLLISTKYSYFLMLILAFPVFLVAKQLLYLWLGQIPDYSVVFLQFAIVTTLFGVFDQSFYSAFTAKGQIKETTICSICVGYLSFPVIYVLFKLGYSPVSLSWVMLFSSLILAIFIKPFLLVKIMGYTWTDIFVLFKSCIIVTVVSVPIPLLLYIFRNTLFHTPYLDFFILSISGVVCVALTVWFLGLDDDIRKRIQNTIKTKLLKRK</sequence>
<feature type="transmembrane region" description="Helical" evidence="6">
    <location>
        <begin position="376"/>
        <end position="395"/>
    </location>
</feature>
<evidence type="ECO:0000313" key="8">
    <source>
        <dbReference type="Proteomes" id="UP000183040"/>
    </source>
</evidence>
<proteinExistence type="predicted"/>
<dbReference type="GO" id="GO:0042910">
    <property type="term" value="F:xenobiotic transmembrane transporter activity"/>
    <property type="evidence" value="ECO:0007669"/>
    <property type="project" value="InterPro"/>
</dbReference>
<protein>
    <submittedName>
        <fullName evidence="7">Na+-driven multidrug efflux pump</fullName>
    </submittedName>
</protein>
<dbReference type="PANTHER" id="PTHR30250">
    <property type="entry name" value="PST FAMILY PREDICTED COLANIC ACID TRANSPORTER"/>
    <property type="match status" value="1"/>
</dbReference>
<evidence type="ECO:0000256" key="3">
    <source>
        <dbReference type="ARBA" id="ARBA00022692"/>
    </source>
</evidence>
<feature type="transmembrane region" description="Helical" evidence="6">
    <location>
        <begin position="53"/>
        <end position="71"/>
    </location>
</feature>
<keyword evidence="3 6" id="KW-0812">Transmembrane</keyword>
<feature type="transmembrane region" description="Helical" evidence="6">
    <location>
        <begin position="125"/>
        <end position="146"/>
    </location>
</feature>
<feature type="transmembrane region" description="Helical" evidence="6">
    <location>
        <begin position="158"/>
        <end position="179"/>
    </location>
</feature>
<keyword evidence="4 6" id="KW-1133">Transmembrane helix</keyword>
<evidence type="ECO:0000313" key="7">
    <source>
        <dbReference type="EMBL" id="SEB14012.1"/>
    </source>
</evidence>
<feature type="transmembrane region" description="Helical" evidence="6">
    <location>
        <begin position="437"/>
        <end position="459"/>
    </location>
</feature>
<dbReference type="InterPro" id="IPR050833">
    <property type="entry name" value="Poly_Biosynth_Transport"/>
</dbReference>
<keyword evidence="5 6" id="KW-0472">Membrane</keyword>
<dbReference type="Pfam" id="PF01554">
    <property type="entry name" value="MatE"/>
    <property type="match status" value="1"/>
</dbReference>
<dbReference type="GO" id="GO:0015297">
    <property type="term" value="F:antiporter activity"/>
    <property type="evidence" value="ECO:0007669"/>
    <property type="project" value="InterPro"/>
</dbReference>
<comment type="subcellular location">
    <subcellularLocation>
        <location evidence="1">Cell membrane</location>
        <topology evidence="1">Multi-pass membrane protein</topology>
    </subcellularLocation>
</comment>
<dbReference type="InterPro" id="IPR002528">
    <property type="entry name" value="MATE_fam"/>
</dbReference>
<feature type="transmembrane region" description="Helical" evidence="6">
    <location>
        <begin position="312"/>
        <end position="336"/>
    </location>
</feature>
<dbReference type="EMBL" id="FNRP01000037">
    <property type="protein sequence ID" value="SEB14012.1"/>
    <property type="molecule type" value="Genomic_DNA"/>
</dbReference>
<organism evidence="7 8">
    <name type="scientific">Bacteroides xylanisolvens</name>
    <dbReference type="NCBI Taxonomy" id="371601"/>
    <lineage>
        <taxon>Bacteria</taxon>
        <taxon>Pseudomonadati</taxon>
        <taxon>Bacteroidota</taxon>
        <taxon>Bacteroidia</taxon>
        <taxon>Bacteroidales</taxon>
        <taxon>Bacteroidaceae</taxon>
        <taxon>Bacteroides</taxon>
    </lineage>
</organism>
<feature type="transmembrane region" description="Helical" evidence="6">
    <location>
        <begin position="407"/>
        <end position="425"/>
    </location>
</feature>
<evidence type="ECO:0000256" key="2">
    <source>
        <dbReference type="ARBA" id="ARBA00022475"/>
    </source>
</evidence>
<name>A0A1H4GZ51_9BACE</name>
<gene>
    <name evidence="7" type="ORF">SAMN04487924_13722</name>
</gene>
<reference evidence="7 8" key="1">
    <citation type="submission" date="2016-10" db="EMBL/GenBank/DDBJ databases">
        <authorList>
            <person name="de Groot N.N."/>
        </authorList>
    </citation>
    <scope>NUCLEOTIDE SEQUENCE [LARGE SCALE GENOMIC DNA]</scope>
    <source>
        <strain evidence="7 8">NLAE-zl-G339</strain>
    </source>
</reference>